<organism evidence="7 8">
    <name type="scientific">Escherichia phage ESCO5</name>
    <dbReference type="NCBI Taxonomy" id="1897495"/>
    <lineage>
        <taxon>Viruses</taxon>
        <taxon>Duplodnaviria</taxon>
        <taxon>Heunggongvirae</taxon>
        <taxon>Uroviricota</taxon>
        <taxon>Caudoviricetes</taxon>
        <taxon>Stephanstirmvirinae</taxon>
        <taxon>Phapecoctavirus</taxon>
        <taxon>Phapecoctavirus ESCO5</taxon>
        <taxon>Escherichia virus ESCO5</taxon>
    </lineage>
</organism>
<accession>A0A1D8EQB5</accession>
<keyword evidence="8" id="KW-1185">Reference proteome</keyword>
<keyword evidence="3" id="KW-0106">Calcium</keyword>
<evidence type="ECO:0000259" key="5">
    <source>
        <dbReference type="Pfam" id="PF23844"/>
    </source>
</evidence>
<dbReference type="GO" id="GO:0016020">
    <property type="term" value="C:membrane"/>
    <property type="evidence" value="ECO:0007669"/>
    <property type="project" value="InterPro"/>
</dbReference>
<gene>
    <name evidence="7" type="ORF">ESCO5_00099</name>
</gene>
<evidence type="ECO:0000256" key="2">
    <source>
        <dbReference type="ARBA" id="ARBA00022737"/>
    </source>
</evidence>
<dbReference type="InterPro" id="IPR057122">
    <property type="entry name" value="TIM-barrel_NCTSP"/>
</dbReference>
<feature type="domain" description="Non-contractile tail sheath TIM barrel" evidence="6">
    <location>
        <begin position="299"/>
        <end position="658"/>
    </location>
</feature>
<evidence type="ECO:0000259" key="4">
    <source>
        <dbReference type="Pfam" id="PF03160"/>
    </source>
</evidence>
<protein>
    <submittedName>
        <fullName evidence="7">Non-contractile tail sheath</fullName>
    </submittedName>
</protein>
<dbReference type="InterPro" id="IPR057102">
    <property type="entry name" value="NCTSP_N"/>
</dbReference>
<dbReference type="InterPro" id="IPR003644">
    <property type="entry name" value="Calx_beta"/>
</dbReference>
<proteinExistence type="predicted"/>
<evidence type="ECO:0000256" key="3">
    <source>
        <dbReference type="ARBA" id="ARBA00022837"/>
    </source>
</evidence>
<dbReference type="Pfam" id="PF03160">
    <property type="entry name" value="Calx-beta"/>
    <property type="match status" value="1"/>
</dbReference>
<dbReference type="InterPro" id="IPR038081">
    <property type="entry name" value="CalX-like_sf"/>
</dbReference>
<keyword evidence="2" id="KW-0677">Repeat</keyword>
<feature type="domain" description="Non-contractile tail sheath N-terminal" evidence="5">
    <location>
        <begin position="107"/>
        <end position="292"/>
    </location>
</feature>
<name>A0A1D8EQB5_9CAUD</name>
<feature type="domain" description="Calx-beta" evidence="4">
    <location>
        <begin position="4"/>
        <end position="82"/>
    </location>
</feature>
<sequence>MKQAIFTVTRDKRVNASSFNYTTVDGTAVAGRDYIAKSGTLVFPDDADSATIVVEVFERPKNSIDLNFSLQVSGISQNNMMVETTINCIITTIQENTTPITWTTKDVKMFSPMYWTIDSQATESCSIVSHGDSFTARFVNRTTAGLAGVIWSTVDKYDHKGVGYLPHTDLSSEKLWFKMEVSQNMPGFKEEPLVPTLTVTLLDKSVHYVSLGFYASDISEDGKTATIKLDFGNIFSGPNNDIPLDMSAVDNIFFSLITARYEEIEEIVPIDSQEAWFTFTLLEPTSGYSMMKVSNLVQPEHDIRMCTSYDDMYNLTPERVIYNTYALGYRGMINHYNGMSHYYEFSWNGTSWALNRSVFLNPATEAWLNSFHSIANEKGYTIMNSLSFELMSTVCPVEWVQHDWNDALAATGYEPPSYVLSPTIDEGMKYLQNVINKIASISQANNIPVVIQIGEPWWWYNTASKMPCIYDYTTKLAFNTETGLFAQDVGTIDNYKTGTPFDEYYAFLSRKLGLRVAKFATDTRLAYPGAKVTLLPFVPSILGNGMMEFVNFPKDYYIPENFDFYCSECYDWLLEGKMEKSFDAITIPNEQLGFSYDKIHYLAGFVPDATLAPLYSFDPESNYRTYLWKMIIGNIVLNANKFNGLTQYIWAYPQIMHDSITVVNSQSQVFYMGNVPLNVYLQDITLKQVNVEIATISGITLATKSGEDLVTTQKFYI</sequence>
<dbReference type="Gene3D" id="2.60.40.2030">
    <property type="match status" value="1"/>
</dbReference>
<dbReference type="Pfam" id="PF23844">
    <property type="entry name" value="NCTSP_N"/>
    <property type="match status" value="1"/>
</dbReference>
<dbReference type="Pfam" id="PF23845">
    <property type="entry name" value="TIM-barrel_NCTSP"/>
    <property type="match status" value="1"/>
</dbReference>
<evidence type="ECO:0000313" key="8">
    <source>
        <dbReference type="Proteomes" id="UP000223130"/>
    </source>
</evidence>
<dbReference type="SUPFAM" id="SSF141072">
    <property type="entry name" value="CalX-like"/>
    <property type="match status" value="1"/>
</dbReference>
<keyword evidence="1" id="KW-0732">Signal</keyword>
<dbReference type="Proteomes" id="UP000223130">
    <property type="component" value="Segment"/>
</dbReference>
<evidence type="ECO:0000256" key="1">
    <source>
        <dbReference type="ARBA" id="ARBA00022729"/>
    </source>
</evidence>
<reference evidence="7 8" key="1">
    <citation type="submission" date="2017-02" db="EMBL/GenBank/DDBJ databases">
        <title>Complete genome sequence of two Escherichia coli phages, vB_EcoM_ ESCO5 and vB_EcoM_ESCO13, which are related to phAPEC8.</title>
        <authorList>
            <person name="Trotereau A."/>
            <person name="Gonnet M."/>
            <person name="Viardot A."/>
            <person name="Lalmanach A.-C."/>
            <person name="Guabiraba R."/>
            <person name="Chanteloup N."/>
            <person name="Schouler C."/>
        </authorList>
    </citation>
    <scope>NUCLEOTIDE SEQUENCE [LARGE SCALE GENOMIC DNA]</scope>
</reference>
<evidence type="ECO:0000313" key="7">
    <source>
        <dbReference type="EMBL" id="AOT23221.1"/>
    </source>
</evidence>
<dbReference type="EMBL" id="KX664695">
    <property type="protein sequence ID" value="AOT23221.1"/>
    <property type="molecule type" value="Genomic_DNA"/>
</dbReference>
<dbReference type="GO" id="GO:0007154">
    <property type="term" value="P:cell communication"/>
    <property type="evidence" value="ECO:0007669"/>
    <property type="project" value="InterPro"/>
</dbReference>
<evidence type="ECO:0000259" key="6">
    <source>
        <dbReference type="Pfam" id="PF23845"/>
    </source>
</evidence>